<organism evidence="1 2">
    <name type="scientific">Amycolatopsis heterodermiae</name>
    <dbReference type="NCBI Taxonomy" id="3110235"/>
    <lineage>
        <taxon>Bacteria</taxon>
        <taxon>Bacillati</taxon>
        <taxon>Actinomycetota</taxon>
        <taxon>Actinomycetes</taxon>
        <taxon>Pseudonocardiales</taxon>
        <taxon>Pseudonocardiaceae</taxon>
        <taxon>Amycolatopsis</taxon>
    </lineage>
</organism>
<dbReference type="EMBL" id="JAYFSI010000011">
    <property type="protein sequence ID" value="MEA5365222.1"/>
    <property type="molecule type" value="Genomic_DNA"/>
</dbReference>
<gene>
    <name evidence="1" type="ORF">VA596_37220</name>
</gene>
<comment type="caution">
    <text evidence="1">The sequence shown here is derived from an EMBL/GenBank/DDBJ whole genome shotgun (WGS) entry which is preliminary data.</text>
</comment>
<protein>
    <submittedName>
        <fullName evidence="1">Uncharacterized protein</fullName>
    </submittedName>
</protein>
<keyword evidence="2" id="KW-1185">Reference proteome</keyword>
<proteinExistence type="predicted"/>
<dbReference type="RefSeq" id="WP_323333572.1">
    <property type="nucleotide sequence ID" value="NZ_JAYFSI010000011.1"/>
</dbReference>
<evidence type="ECO:0000313" key="2">
    <source>
        <dbReference type="Proteomes" id="UP001304298"/>
    </source>
</evidence>
<dbReference type="Proteomes" id="UP001304298">
    <property type="component" value="Unassembled WGS sequence"/>
</dbReference>
<evidence type="ECO:0000313" key="1">
    <source>
        <dbReference type="EMBL" id="MEA5365222.1"/>
    </source>
</evidence>
<name>A0ABU5RG26_9PSEU</name>
<sequence>MTAPAPSDCAWLRSNPASIPAGTPSSFAKLLAAGDGWHQLYQEWLVGTTNGAPNAARVDTAQIGVDELVRWFAQLVAAGDGAQSDAVPAVELSKLSRGEQAIAKVLKQAPSNKDKFECFQRGYSDGFVADITAVRAALKARVEQLRATKDANGHALSAKEAKALAGKETQRLTLANAARTQVDGKEAGLDVNVGLLVQVQIEKYQSGTLLLVDKALQELQETKWDDEEGKFKDKAIKDLGAATTVVLTASAALKVFSRDVVKMSPEDRAKPETEAALFDLMIAFTEAVGKQGRAMTSAGEQVAAWARWATKTLLKENFNTIYPKLGGALLLLRTGVSVAQVTLDFFPPFNAIGTALGVADQALEFGLTELVVWRDKQSLGIQQQYAGQEFVTPWEELSVAAKAVSGFSEGKQLLWDNLKKYTEDLPAEAVKKVASMSVDGLAKVTDISPERQYQLKAGADGVIGALNSNKEKILSLGGVEATLTVTGVIAKAAGDAAGPLGAVLALAETGMDVIDFLADQNKVARNKAGFTDEDVAAIRRLMADKEHNPYHTAFTSGELQLDPKTDPGFITGTVAGTRIKITLGANPGVVNADPAMLLGRLRGFTVDSVGEELVHDGRVFLPDWSRLQLTADQHPKYHLSVPVRFMMGRIAHPGTAELTYDMQGMFSTVTKVTGEFPADPIQAKLANAQDALANGTAADVMAVITDDDLAAKFTAGTPVTADGEKYTISGGITGTERDTAAGLIRFRVAGRSADRRPHELTLQFRVDGRLEVLEAVPEPDPLETLAADAGAVLSTDSLENRLSGLTLGFTAGGATGQYTLDAVKGAVRKNGGIELVMTAIAGSSAKATVTVFCLPGDAPEVTAADPSPAEERKAANRARFVAGSARKVDLTALSH</sequence>
<reference evidence="1 2" key="1">
    <citation type="submission" date="2023-12" db="EMBL/GenBank/DDBJ databases">
        <title>Amycolatopsis sp. V23-08.</title>
        <authorList>
            <person name="Somphong A."/>
        </authorList>
    </citation>
    <scope>NUCLEOTIDE SEQUENCE [LARGE SCALE GENOMIC DNA]</scope>
    <source>
        <strain evidence="1 2">V23-08</strain>
    </source>
</reference>
<accession>A0ABU5RG26</accession>